<proteinExistence type="predicted"/>
<accession>A0A6G1K4G1</accession>
<feature type="region of interest" description="Disordered" evidence="1">
    <location>
        <begin position="54"/>
        <end position="73"/>
    </location>
</feature>
<dbReference type="Proteomes" id="UP000799428">
    <property type="component" value="Unassembled WGS sequence"/>
</dbReference>
<feature type="region of interest" description="Disordered" evidence="1">
    <location>
        <begin position="105"/>
        <end position="125"/>
    </location>
</feature>
<keyword evidence="3" id="KW-1185">Reference proteome</keyword>
<protein>
    <submittedName>
        <fullName evidence="2">Uncharacterized protein</fullName>
    </submittedName>
</protein>
<dbReference type="AlphaFoldDB" id="A0A6G1K4G1"/>
<sequence>MFLLRPTVGPLLPPCQVCRALLSVADLEMASTSPGAQILSPTPLHPYMHRYNNTTSHATSEPTSFSAHMDSFPPPNSRLARSYPAAAAAAALAATPAATPTATLAATPTATPTPTPAATPATPQHQPQIRTFFVSFTTRGLATAYTDRQTDLRVYTKPRAFIIVPGHPLPSPHGAPYSMIDIDRTKGKHIASSNGASNIARSFGLGSAGTDSTTGRDYATKVPPI</sequence>
<feature type="compositionally biased region" description="Polar residues" evidence="1">
    <location>
        <begin position="54"/>
        <end position="66"/>
    </location>
</feature>
<name>A0A6G1K4G1_9PLEO</name>
<reference evidence="2" key="1">
    <citation type="journal article" date="2020" name="Stud. Mycol.">
        <title>101 Dothideomycetes genomes: a test case for predicting lifestyles and emergence of pathogens.</title>
        <authorList>
            <person name="Haridas S."/>
            <person name="Albert R."/>
            <person name="Binder M."/>
            <person name="Bloem J."/>
            <person name="Labutti K."/>
            <person name="Salamov A."/>
            <person name="Andreopoulos B."/>
            <person name="Baker S."/>
            <person name="Barry K."/>
            <person name="Bills G."/>
            <person name="Bluhm B."/>
            <person name="Cannon C."/>
            <person name="Castanera R."/>
            <person name="Culley D."/>
            <person name="Daum C."/>
            <person name="Ezra D."/>
            <person name="Gonzalez J."/>
            <person name="Henrissat B."/>
            <person name="Kuo A."/>
            <person name="Liang C."/>
            <person name="Lipzen A."/>
            <person name="Lutzoni F."/>
            <person name="Magnuson J."/>
            <person name="Mondo S."/>
            <person name="Nolan M."/>
            <person name="Ohm R."/>
            <person name="Pangilinan J."/>
            <person name="Park H.-J."/>
            <person name="Ramirez L."/>
            <person name="Alfaro M."/>
            <person name="Sun H."/>
            <person name="Tritt A."/>
            <person name="Yoshinaga Y."/>
            <person name="Zwiers L.-H."/>
            <person name="Turgeon B."/>
            <person name="Goodwin S."/>
            <person name="Spatafora J."/>
            <person name="Crous P."/>
            <person name="Grigoriev I."/>
        </authorList>
    </citation>
    <scope>NUCLEOTIDE SEQUENCE</scope>
    <source>
        <strain evidence="2">CBS 279.74</strain>
    </source>
</reference>
<organism evidence="2 3">
    <name type="scientific">Pleomassaria siparia CBS 279.74</name>
    <dbReference type="NCBI Taxonomy" id="1314801"/>
    <lineage>
        <taxon>Eukaryota</taxon>
        <taxon>Fungi</taxon>
        <taxon>Dikarya</taxon>
        <taxon>Ascomycota</taxon>
        <taxon>Pezizomycotina</taxon>
        <taxon>Dothideomycetes</taxon>
        <taxon>Pleosporomycetidae</taxon>
        <taxon>Pleosporales</taxon>
        <taxon>Pleomassariaceae</taxon>
        <taxon>Pleomassaria</taxon>
    </lineage>
</organism>
<evidence type="ECO:0000313" key="2">
    <source>
        <dbReference type="EMBL" id="KAF2707342.1"/>
    </source>
</evidence>
<evidence type="ECO:0000256" key="1">
    <source>
        <dbReference type="SAM" id="MobiDB-lite"/>
    </source>
</evidence>
<gene>
    <name evidence="2" type="ORF">K504DRAFT_447350</name>
</gene>
<evidence type="ECO:0000313" key="3">
    <source>
        <dbReference type="Proteomes" id="UP000799428"/>
    </source>
</evidence>
<dbReference type="EMBL" id="MU005774">
    <property type="protein sequence ID" value="KAF2707342.1"/>
    <property type="molecule type" value="Genomic_DNA"/>
</dbReference>